<dbReference type="Proteomes" id="UP000317496">
    <property type="component" value="Chromosome"/>
</dbReference>
<evidence type="ECO:0000259" key="1">
    <source>
        <dbReference type="Pfam" id="PF16917"/>
    </source>
</evidence>
<dbReference type="InterPro" id="IPR004143">
    <property type="entry name" value="BPL_LPL_catalytic"/>
</dbReference>
<name>A0A516H6U6_9PROT</name>
<dbReference type="RefSeq" id="WP_144258492.1">
    <property type="nucleotide sequence ID" value="NZ_CP041636.1"/>
</dbReference>
<dbReference type="EMBL" id="CP041636">
    <property type="protein sequence ID" value="QDO99496.1"/>
    <property type="molecule type" value="Genomic_DNA"/>
</dbReference>
<dbReference type="Gene3D" id="3.30.930.10">
    <property type="entry name" value="Bira Bifunctional Protein, Domain 2"/>
    <property type="match status" value="1"/>
</dbReference>
<dbReference type="OrthoDB" id="7657788at2"/>
<sequence>MNPAEWPDLPPGYSLKLCASDAFATACQAAQSGAEDGFMLMVERGDRCEAALVLRPLDPIQPSLTLAYAALLGLHDGFAALAPAETPASIGWPDRLLVNAACVGGVRVEHGPLVEKEGMSDVPDWLVIGIAVQMVGDEDDDDPGLELAYTNLQEEGCGEITVPRLVESFARHLLHWLDRWQEEGFEPLRRAALHDLDDKALKIEANGDAWLETGGAKTVYPLRERLRRPTWSLPEVTRVV</sequence>
<organism evidence="2 3">
    <name type="scientific">Ferrovibrio terrae</name>
    <dbReference type="NCBI Taxonomy" id="2594003"/>
    <lineage>
        <taxon>Bacteria</taxon>
        <taxon>Pseudomonadati</taxon>
        <taxon>Pseudomonadota</taxon>
        <taxon>Alphaproteobacteria</taxon>
        <taxon>Rhodospirillales</taxon>
        <taxon>Rhodospirillaceae</taxon>
        <taxon>Ferrovibrio</taxon>
    </lineage>
</organism>
<proteinExistence type="predicted"/>
<protein>
    <recommendedName>
        <fullName evidence="1">BPL/LPL catalytic domain-containing protein</fullName>
    </recommendedName>
</protein>
<dbReference type="KEGG" id="fer:FNB15_20480"/>
<dbReference type="SUPFAM" id="SSF55681">
    <property type="entry name" value="Class II aaRS and biotin synthetases"/>
    <property type="match status" value="1"/>
</dbReference>
<dbReference type="Pfam" id="PF16917">
    <property type="entry name" value="BPL_LplA_LipB_2"/>
    <property type="match status" value="1"/>
</dbReference>
<accession>A0A516H6U6</accession>
<reference evidence="2 3" key="1">
    <citation type="submission" date="2019-07" db="EMBL/GenBank/DDBJ databases">
        <title>Genome sequencing for Ferrovibrio sp. K5.</title>
        <authorList>
            <person name="Park S.-J."/>
        </authorList>
    </citation>
    <scope>NUCLEOTIDE SEQUENCE [LARGE SCALE GENOMIC DNA]</scope>
    <source>
        <strain evidence="2 3">K5</strain>
    </source>
</reference>
<gene>
    <name evidence="2" type="ORF">FNB15_20480</name>
</gene>
<evidence type="ECO:0000313" key="2">
    <source>
        <dbReference type="EMBL" id="QDO99496.1"/>
    </source>
</evidence>
<dbReference type="InterPro" id="IPR045864">
    <property type="entry name" value="aa-tRNA-synth_II/BPL/LPL"/>
</dbReference>
<feature type="domain" description="BPL/LPL catalytic" evidence="1">
    <location>
        <begin position="9"/>
        <end position="190"/>
    </location>
</feature>
<keyword evidence="3" id="KW-1185">Reference proteome</keyword>
<dbReference type="AlphaFoldDB" id="A0A516H6U6"/>
<evidence type="ECO:0000313" key="3">
    <source>
        <dbReference type="Proteomes" id="UP000317496"/>
    </source>
</evidence>